<evidence type="ECO:0000313" key="1">
    <source>
        <dbReference type="EMBL" id="ALB63793.1"/>
    </source>
</evidence>
<evidence type="ECO:0000313" key="4">
    <source>
        <dbReference type="Proteomes" id="UP000067320"/>
    </source>
</evidence>
<accession>K8A411</accession>
<proteinExistence type="predicted"/>
<dbReference type="OrthoDB" id="6563784at2"/>
<reference evidence="4" key="2">
    <citation type="submission" date="2015-09" db="EMBL/GenBank/DDBJ databases">
        <title>Cronobacter genome sequencing and assembly.</title>
        <authorList>
            <person name="Descombes P."/>
            <person name="Baert L."/>
            <person name="Ngom-Bru C."/>
            <person name="Barretto C."/>
        </authorList>
    </citation>
    <scope>NUCLEOTIDE SEQUENCE [LARGE SCALE GENOMIC DNA]</scope>
    <source>
        <strain evidence="4">LMG 26250</strain>
    </source>
</reference>
<keyword evidence="4" id="KW-1185">Reference proteome</keyword>
<dbReference type="Proteomes" id="UP000009340">
    <property type="component" value="Unassembled WGS sequence"/>
</dbReference>
<dbReference type="EMBL" id="CAKW01000146">
    <property type="protein sequence ID" value="CCJ74751.1"/>
    <property type="molecule type" value="Genomic_DNA"/>
</dbReference>
<dbReference type="AlphaFoldDB" id="K8A411"/>
<protein>
    <submittedName>
        <fullName evidence="2">Uncharacterized protein</fullName>
    </submittedName>
</protein>
<evidence type="ECO:0000313" key="2">
    <source>
        <dbReference type="EMBL" id="CCJ74751.1"/>
    </source>
</evidence>
<reference evidence="2" key="1">
    <citation type="submission" date="2012-07" db="EMBL/GenBank/DDBJ databases">
        <authorList>
            <person name="Cummings C."/>
        </authorList>
    </citation>
    <scope>NUCLEOTIDE SEQUENCE</scope>
    <source>
        <strain evidence="2">1330</strain>
    </source>
</reference>
<dbReference type="EMBL" id="CP012264">
    <property type="protein sequence ID" value="ALB63793.1"/>
    <property type="molecule type" value="Genomic_DNA"/>
</dbReference>
<dbReference type="Proteomes" id="UP000067320">
    <property type="component" value="Chromosome"/>
</dbReference>
<dbReference type="KEGG" id="ccon:AFK62_15380"/>
<gene>
    <name evidence="1" type="ORF">AFK62_15380</name>
    <name evidence="2" type="ORF">BN137_4151</name>
</gene>
<evidence type="ECO:0000313" key="3">
    <source>
        <dbReference type="Proteomes" id="UP000009340"/>
    </source>
</evidence>
<name>K8A411_9ENTR</name>
<reference evidence="1 4" key="3">
    <citation type="journal article" date="2016" name="Genome Announc.">
        <title>Fully Closed Genome Sequences of Five Type Strains of the Genus Cronobacter and One Cronobacter sakazakii Strain.</title>
        <authorList>
            <person name="Moine D."/>
            <person name="Kassam M."/>
            <person name="Baert L."/>
            <person name="Tang Y."/>
            <person name="Barretto C."/>
            <person name="Ngom Bru C."/>
            <person name="Klijn A."/>
            <person name="Descombes P."/>
        </authorList>
    </citation>
    <scope>NUCLEOTIDE SEQUENCE [LARGE SCALE GENOMIC DNA]</scope>
    <source>
        <strain evidence="1 4">LMG 26250</strain>
    </source>
</reference>
<organism evidence="2 3">
    <name type="scientific">Cronobacter condimenti 1330</name>
    <dbReference type="NCBI Taxonomy" id="1073999"/>
    <lineage>
        <taxon>Bacteria</taxon>
        <taxon>Pseudomonadati</taxon>
        <taxon>Pseudomonadota</taxon>
        <taxon>Gammaproteobacteria</taxon>
        <taxon>Enterobacterales</taxon>
        <taxon>Enterobacteriaceae</taxon>
        <taxon>Cronobacter</taxon>
    </lineage>
</organism>
<dbReference type="PATRIC" id="fig|1073999.7.peg.3222"/>
<sequence length="96" mass="10865">MNALRDVLYQLEQGVLALTGEGTLHKKLLRCYFEVLVDIAPAALPQALQPSLKALQDSFSAPHSRPLAQWHDDELQALLKRILGFYHQLSEHAYQD</sequence>
<dbReference type="RefSeq" id="WP_007681634.1">
    <property type="nucleotide sequence ID" value="NZ_CAKW01000146.1"/>
</dbReference>